<dbReference type="PANTHER" id="PTHR15570:SF2">
    <property type="entry name" value="G0_G1 SWITCH PROTEIN 2"/>
    <property type="match status" value="1"/>
</dbReference>
<dbReference type="STRING" id="8167.A0A484DGE0"/>
<dbReference type="InterPro" id="IPR016821">
    <property type="entry name" value="G0S2"/>
</dbReference>
<evidence type="ECO:0008006" key="5">
    <source>
        <dbReference type="Google" id="ProtNLM"/>
    </source>
</evidence>
<organism evidence="3 4">
    <name type="scientific">Perca flavescens</name>
    <name type="common">American yellow perch</name>
    <name type="synonym">Morone flavescens</name>
    <dbReference type="NCBI Taxonomy" id="8167"/>
    <lineage>
        <taxon>Eukaryota</taxon>
        <taxon>Metazoa</taxon>
        <taxon>Chordata</taxon>
        <taxon>Craniata</taxon>
        <taxon>Vertebrata</taxon>
        <taxon>Euteleostomi</taxon>
        <taxon>Actinopterygii</taxon>
        <taxon>Neopterygii</taxon>
        <taxon>Teleostei</taxon>
        <taxon>Neoteleostei</taxon>
        <taxon>Acanthomorphata</taxon>
        <taxon>Eupercaria</taxon>
        <taxon>Perciformes</taxon>
        <taxon>Percoidei</taxon>
        <taxon>Percidae</taxon>
        <taxon>Percinae</taxon>
        <taxon>Perca</taxon>
    </lineage>
</organism>
<sequence length="170" mass="19311">MWKIHMDSNQPNGDPQVTWSTWDWSKQQTTSQSTHNLQPTIVSQPLEMESMQELIPFAKELLSQKPSRGLLKVYLVGSVFAALGTVIGLVETVCHPFFPDEPMDAEMLLMLAREQRTVEAQIQRNAAGQDEEEEEEDQLTHDNEATTRSTNLHKTHTLSQRSVTNRLHAS</sequence>
<reference evidence="3 4" key="1">
    <citation type="submission" date="2019-01" db="EMBL/GenBank/DDBJ databases">
        <title>A chromosome-scale genome assembly of the yellow perch, Perca flavescens.</title>
        <authorList>
            <person name="Feron R."/>
            <person name="Morvezen R."/>
            <person name="Bestin A."/>
            <person name="Haffray P."/>
            <person name="Klopp C."/>
            <person name="Zahm M."/>
            <person name="Cabau C."/>
            <person name="Roques C."/>
            <person name="Donnadieu C."/>
            <person name="Bouchez O."/>
            <person name="Christie M."/>
            <person name="Larson W."/>
            <person name="Guiguen Y."/>
        </authorList>
    </citation>
    <scope>NUCLEOTIDE SEQUENCE [LARGE SCALE GENOMIC DNA]</scope>
    <source>
        <strain evidence="3">YP-PL-M2</strain>
        <tissue evidence="3">Blood</tissue>
    </source>
</reference>
<keyword evidence="2" id="KW-1133">Transmembrane helix</keyword>
<feature type="region of interest" description="Disordered" evidence="1">
    <location>
        <begin position="123"/>
        <end position="170"/>
    </location>
</feature>
<gene>
    <name evidence="3" type="ORF">EPR50_G00033880</name>
</gene>
<dbReference type="PANTHER" id="PTHR15570">
    <property type="entry name" value="G0/G1 SWITCH PROTEIN 2"/>
    <property type="match status" value="1"/>
</dbReference>
<keyword evidence="4" id="KW-1185">Reference proteome</keyword>
<dbReference type="AlphaFoldDB" id="A0A484DGE0"/>
<evidence type="ECO:0000313" key="4">
    <source>
        <dbReference type="Proteomes" id="UP000295070"/>
    </source>
</evidence>
<keyword evidence="2" id="KW-0812">Transmembrane</keyword>
<comment type="caution">
    <text evidence="3">The sequence shown here is derived from an EMBL/GenBank/DDBJ whole genome shotgun (WGS) entry which is preliminary data.</text>
</comment>
<keyword evidence="2" id="KW-0472">Membrane</keyword>
<evidence type="ECO:0000313" key="3">
    <source>
        <dbReference type="EMBL" id="TDH13537.1"/>
    </source>
</evidence>
<feature type="transmembrane region" description="Helical" evidence="2">
    <location>
        <begin position="69"/>
        <end position="90"/>
    </location>
</feature>
<accession>A0A484DGE0</accession>
<name>A0A484DGE0_PERFV</name>
<dbReference type="Proteomes" id="UP000295070">
    <property type="component" value="Chromosome 4"/>
</dbReference>
<dbReference type="Pfam" id="PF15103">
    <property type="entry name" value="G0-G1_switch_2"/>
    <property type="match status" value="1"/>
</dbReference>
<evidence type="ECO:0000256" key="1">
    <source>
        <dbReference type="SAM" id="MobiDB-lite"/>
    </source>
</evidence>
<protein>
    <recommendedName>
        <fullName evidence="5">G0/G1 switch protein 2</fullName>
    </recommendedName>
</protein>
<feature type="compositionally biased region" description="Polar residues" evidence="1">
    <location>
        <begin position="157"/>
        <end position="170"/>
    </location>
</feature>
<proteinExistence type="predicted"/>
<evidence type="ECO:0000256" key="2">
    <source>
        <dbReference type="SAM" id="Phobius"/>
    </source>
</evidence>
<dbReference type="EMBL" id="SCKG01000004">
    <property type="protein sequence ID" value="TDH13537.1"/>
    <property type="molecule type" value="Genomic_DNA"/>
</dbReference>